<comment type="cofactor">
    <cofactor evidence="5">
        <name>Mg(2+)</name>
        <dbReference type="ChEBI" id="CHEBI:18420"/>
    </cofactor>
</comment>
<comment type="caution">
    <text evidence="6">The sequence shown here is derived from an EMBL/GenBank/DDBJ whole genome shotgun (WGS) entry which is preliminary data.</text>
</comment>
<evidence type="ECO:0000256" key="5">
    <source>
        <dbReference type="RuleBase" id="RU361279"/>
    </source>
</evidence>
<dbReference type="Proteomes" id="UP000053429">
    <property type="component" value="Unassembled WGS sequence"/>
</dbReference>
<dbReference type="PANTHER" id="PTHR23407">
    <property type="entry name" value="ATPASE INHIBITOR/5-FORMYLTETRAHYDROFOLATE CYCLO-LIGASE"/>
    <property type="match status" value="1"/>
</dbReference>
<keyword evidence="5" id="KW-0479">Metal-binding</keyword>
<feature type="binding site" evidence="4">
    <location>
        <position position="58"/>
    </location>
    <ligand>
        <name>substrate</name>
    </ligand>
</feature>
<comment type="catalytic activity">
    <reaction evidence="5">
        <text>(6S)-5-formyl-5,6,7,8-tetrahydrofolate + ATP = (6R)-5,10-methenyltetrahydrofolate + ADP + phosphate</text>
        <dbReference type="Rhea" id="RHEA:10488"/>
        <dbReference type="ChEBI" id="CHEBI:30616"/>
        <dbReference type="ChEBI" id="CHEBI:43474"/>
        <dbReference type="ChEBI" id="CHEBI:57455"/>
        <dbReference type="ChEBI" id="CHEBI:57457"/>
        <dbReference type="ChEBI" id="CHEBI:456216"/>
        <dbReference type="EC" id="6.3.3.2"/>
    </reaction>
</comment>
<dbReference type="EC" id="6.3.3.2" evidence="5"/>
<dbReference type="Pfam" id="PF01812">
    <property type="entry name" value="5-FTHF_cyc-lig"/>
    <property type="match status" value="1"/>
</dbReference>
<dbReference type="GO" id="GO:0035999">
    <property type="term" value="P:tetrahydrofolate interconversion"/>
    <property type="evidence" value="ECO:0007669"/>
    <property type="project" value="TreeGrafter"/>
</dbReference>
<evidence type="ECO:0000256" key="4">
    <source>
        <dbReference type="PIRSR" id="PIRSR006806-1"/>
    </source>
</evidence>
<feature type="binding site" evidence="4">
    <location>
        <begin position="145"/>
        <end position="153"/>
    </location>
    <ligand>
        <name>ATP</name>
        <dbReference type="ChEBI" id="CHEBI:30616"/>
    </ligand>
</feature>
<proteinExistence type="inferred from homology"/>
<dbReference type="SUPFAM" id="SSF100950">
    <property type="entry name" value="NagB/RpiA/CoA transferase-like"/>
    <property type="match status" value="1"/>
</dbReference>
<evidence type="ECO:0000256" key="3">
    <source>
        <dbReference type="ARBA" id="ARBA00022840"/>
    </source>
</evidence>
<dbReference type="AlphaFoldDB" id="A0A101TT52"/>
<dbReference type="OrthoDB" id="3242798at2"/>
<evidence type="ECO:0000313" key="7">
    <source>
        <dbReference type="Proteomes" id="UP000053429"/>
    </source>
</evidence>
<dbReference type="GO" id="GO:0046872">
    <property type="term" value="F:metal ion binding"/>
    <property type="evidence" value="ECO:0007669"/>
    <property type="project" value="UniProtKB-KW"/>
</dbReference>
<evidence type="ECO:0000256" key="1">
    <source>
        <dbReference type="ARBA" id="ARBA00010638"/>
    </source>
</evidence>
<dbReference type="GO" id="GO:0009396">
    <property type="term" value="P:folic acid-containing compound biosynthetic process"/>
    <property type="evidence" value="ECO:0007669"/>
    <property type="project" value="TreeGrafter"/>
</dbReference>
<evidence type="ECO:0000256" key="2">
    <source>
        <dbReference type="ARBA" id="ARBA00022741"/>
    </source>
</evidence>
<gene>
    <name evidence="6" type="ORF">AQJ67_28985</name>
</gene>
<dbReference type="NCBIfam" id="TIGR02727">
    <property type="entry name" value="MTHFS_bact"/>
    <property type="match status" value="1"/>
</dbReference>
<sequence>MSHTGRPGEPDKRVLRREILSVRGRLTADDVRVSAAELAGRALELPELAHARVVAAYVSVGSEPGTLALLDALRARGVRVLLPALLPDNDLDWGAYFGEDSLARVQHGGKMALFEPSGERLGPDAVTDADVVLLPGLAVDARGMRLGRGGGSYDRVLARLERAGARPSLVVLLYDSEVVERVPEEPHDRPVHAVVTPSGVRRFKEP</sequence>
<comment type="similarity">
    <text evidence="1 5">Belongs to the 5-formyltetrahydrofolate cyclo-ligase family.</text>
</comment>
<name>A0A101TT52_9ACTN</name>
<dbReference type="Gene3D" id="3.40.50.10420">
    <property type="entry name" value="NagB/RpiA/CoA transferase-like"/>
    <property type="match status" value="1"/>
</dbReference>
<dbReference type="InterPro" id="IPR037171">
    <property type="entry name" value="NagB/RpiA_transferase-like"/>
</dbReference>
<feature type="binding site" evidence="4">
    <location>
        <position position="63"/>
    </location>
    <ligand>
        <name>substrate</name>
    </ligand>
</feature>
<dbReference type="InterPro" id="IPR024185">
    <property type="entry name" value="FTHF_cligase-like_sf"/>
</dbReference>
<reference evidence="6 7" key="1">
    <citation type="submission" date="2015-10" db="EMBL/GenBank/DDBJ databases">
        <title>Draft genome sequence of Streptomyces caeruleatus NRRL B-24802, type strain for the species Streptomyces caeruleatus.</title>
        <authorList>
            <person name="Ruckert C."/>
            <person name="Winkler A."/>
            <person name="Kalinowski J."/>
            <person name="Kampfer P."/>
            <person name="Glaeser S."/>
        </authorList>
    </citation>
    <scope>NUCLEOTIDE SEQUENCE [LARGE SCALE GENOMIC DNA]</scope>
    <source>
        <strain evidence="6 7">NRRL B-24802</strain>
    </source>
</reference>
<dbReference type="STRING" id="661399.AQJ67_28985"/>
<keyword evidence="7" id="KW-1185">Reference proteome</keyword>
<dbReference type="GO" id="GO:0005524">
    <property type="term" value="F:ATP binding"/>
    <property type="evidence" value="ECO:0007669"/>
    <property type="project" value="UniProtKB-KW"/>
</dbReference>
<evidence type="ECO:0000313" key="6">
    <source>
        <dbReference type="EMBL" id="KUN98007.1"/>
    </source>
</evidence>
<dbReference type="GO" id="GO:0030272">
    <property type="term" value="F:5-formyltetrahydrofolate cyclo-ligase activity"/>
    <property type="evidence" value="ECO:0007669"/>
    <property type="project" value="UniProtKB-EC"/>
</dbReference>
<keyword evidence="3 4" id="KW-0067">ATP-binding</keyword>
<keyword evidence="2 4" id="KW-0547">Nucleotide-binding</keyword>
<dbReference type="PIRSF" id="PIRSF006806">
    <property type="entry name" value="FTHF_cligase"/>
    <property type="match status" value="1"/>
</dbReference>
<organism evidence="6 7">
    <name type="scientific">Streptomyces caeruleatus</name>
    <dbReference type="NCBI Taxonomy" id="661399"/>
    <lineage>
        <taxon>Bacteria</taxon>
        <taxon>Bacillati</taxon>
        <taxon>Actinomycetota</taxon>
        <taxon>Actinomycetes</taxon>
        <taxon>Kitasatosporales</taxon>
        <taxon>Streptomycetaceae</taxon>
        <taxon>Streptomyces</taxon>
    </lineage>
</organism>
<dbReference type="RefSeq" id="WP_062722258.1">
    <property type="nucleotide sequence ID" value="NZ_KQ948933.1"/>
</dbReference>
<dbReference type="EMBL" id="LMWY01000038">
    <property type="protein sequence ID" value="KUN98007.1"/>
    <property type="molecule type" value="Genomic_DNA"/>
</dbReference>
<dbReference type="InterPro" id="IPR002698">
    <property type="entry name" value="FTHF_cligase"/>
</dbReference>
<protein>
    <recommendedName>
        <fullName evidence="5">5-formyltetrahydrofolate cyclo-ligase</fullName>
        <ecNumber evidence="5">6.3.3.2</ecNumber>
    </recommendedName>
</protein>
<keyword evidence="5" id="KW-0460">Magnesium</keyword>
<dbReference type="PANTHER" id="PTHR23407:SF1">
    <property type="entry name" value="5-FORMYLTETRAHYDROFOLATE CYCLO-LIGASE"/>
    <property type="match status" value="1"/>
</dbReference>
<keyword evidence="6" id="KW-0436">Ligase</keyword>
<feature type="binding site" evidence="4">
    <location>
        <begin position="12"/>
        <end position="16"/>
    </location>
    <ligand>
        <name>ATP</name>
        <dbReference type="ChEBI" id="CHEBI:30616"/>
    </ligand>
</feature>
<accession>A0A101TT52</accession>